<evidence type="ECO:0000313" key="2">
    <source>
        <dbReference type="Proteomes" id="UP001631969"/>
    </source>
</evidence>
<organism evidence="1 2">
    <name type="scientific">Paenibacillus mesotrionivorans</name>
    <dbReference type="NCBI Taxonomy" id="3160968"/>
    <lineage>
        <taxon>Bacteria</taxon>
        <taxon>Bacillati</taxon>
        <taxon>Bacillota</taxon>
        <taxon>Bacilli</taxon>
        <taxon>Bacillales</taxon>
        <taxon>Paenibacillaceae</taxon>
        <taxon>Paenibacillus</taxon>
    </lineage>
</organism>
<keyword evidence="1" id="KW-0449">Lipoprotein</keyword>
<keyword evidence="2" id="KW-1185">Reference proteome</keyword>
<gene>
    <name evidence="1" type="primary">gerD</name>
    <name evidence="1" type="ORF">ACI1P1_28880</name>
</gene>
<name>A0ACC7P5H4_9BACL</name>
<reference evidence="1" key="1">
    <citation type="submission" date="2024-12" db="EMBL/GenBank/DDBJ databases">
        <authorList>
            <person name="Wu N."/>
        </authorList>
    </citation>
    <scope>NUCLEOTIDE SEQUENCE</scope>
    <source>
        <strain evidence="1">P15</strain>
    </source>
</reference>
<dbReference type="EMBL" id="JBJURJ010000029">
    <property type="protein sequence ID" value="MFM9332316.1"/>
    <property type="molecule type" value="Genomic_DNA"/>
</dbReference>
<proteinExistence type="predicted"/>
<sequence>MTAKRMLLIPALLPVLLLISCGSEQQQSSQPQSYKDMKAMVLDVLKTEDAQKAMSTAAKNQDKTLQLLSTGEGQQIQLAVKELLTTENHGLKMLEATMTDPKFAGEFAKAAQKNLKQIEKDLLKDPEYQKNLFEALNNPDYQKIILETMKSQKYRQQMQEVVRESLQSPLFKAELIAMFQKAVAEEMKPKDDKTLTITSESGKDGQGGKQGGGQDQEQGGGKGQEGGSSGGGGGDSGSGGDQQGQDGGGQEDQSSGDDSSEDQEDQSKSKEKKK</sequence>
<accession>A0ACC7P5H4</accession>
<evidence type="ECO:0000313" key="1">
    <source>
        <dbReference type="EMBL" id="MFM9332316.1"/>
    </source>
</evidence>
<dbReference type="Proteomes" id="UP001631969">
    <property type="component" value="Unassembled WGS sequence"/>
</dbReference>
<comment type="caution">
    <text evidence="1">The sequence shown here is derived from an EMBL/GenBank/DDBJ whole genome shotgun (WGS) entry which is preliminary data.</text>
</comment>
<protein>
    <submittedName>
        <fullName evidence="1">Spore germination lipoprotein GerD</fullName>
    </submittedName>
</protein>